<evidence type="ECO:0000256" key="3">
    <source>
        <dbReference type="ARBA" id="ARBA00022801"/>
    </source>
</evidence>
<dbReference type="InterPro" id="IPR010896">
    <property type="entry name" value="NUMOD1"/>
</dbReference>
<dbReference type="InterPro" id="IPR003611">
    <property type="entry name" value="NUMOD3"/>
</dbReference>
<dbReference type="InterPro" id="IPR003647">
    <property type="entry name" value="Intron_nuc_1_rpt"/>
</dbReference>
<dbReference type="GO" id="GO:0003677">
    <property type="term" value="F:DNA binding"/>
    <property type="evidence" value="ECO:0007669"/>
    <property type="project" value="InterPro"/>
</dbReference>
<dbReference type="RefSeq" id="YP_009945076.1">
    <property type="nucleotide sequence ID" value="NC_051483.1"/>
</dbReference>
<protein>
    <submittedName>
        <fullName evidence="5">GIY-YIG endonuclease</fullName>
    </submittedName>
</protein>
<evidence type="ECO:0000313" key="5">
    <source>
        <dbReference type="EMBL" id="QOE17440.1"/>
    </source>
</evidence>
<evidence type="ECO:0000259" key="4">
    <source>
        <dbReference type="SMART" id="SM00496"/>
    </source>
</evidence>
<dbReference type="SMART" id="SM00496">
    <property type="entry name" value="IENR2"/>
    <property type="match status" value="2"/>
</dbReference>
<name>A0A7L8EY89_MONLA</name>
<gene>
    <name evidence="5" type="primary">atp6</name>
</gene>
<reference evidence="5" key="1">
    <citation type="journal article" date="2020" name="Sci. Rep.">
        <title>First characterization of the complete mitochondrial genome of fungal plant-pathogen Monilinia laxa which represents the mobile intron rich structure.</title>
        <authorList>
            <person name="Yildiz G."/>
            <person name="Ozkilinc H."/>
        </authorList>
    </citation>
    <scope>NUCLEOTIDE SEQUENCE</scope>
</reference>
<keyword evidence="1" id="KW-0540">Nuclease</keyword>
<dbReference type="AlphaFoldDB" id="A0A7L8EY89"/>
<organism evidence="5">
    <name type="scientific">Monilinia laxa</name>
    <name type="common">Brown rot fungus</name>
    <name type="synonym">Sclerotinia laxa</name>
    <dbReference type="NCBI Taxonomy" id="61186"/>
    <lineage>
        <taxon>Eukaryota</taxon>
        <taxon>Fungi</taxon>
        <taxon>Dikarya</taxon>
        <taxon>Ascomycota</taxon>
        <taxon>Pezizomycotina</taxon>
        <taxon>Leotiomycetes</taxon>
        <taxon>Helotiales</taxon>
        <taxon>Sclerotiniaceae</taxon>
        <taxon>Monilinia</taxon>
    </lineage>
</organism>
<geneLocation type="mitochondrion" evidence="5"/>
<dbReference type="Pfam" id="PF07460">
    <property type="entry name" value="NUMOD3"/>
    <property type="match status" value="1"/>
</dbReference>
<dbReference type="SMART" id="SM00497">
    <property type="entry name" value="IENR1"/>
    <property type="match status" value="1"/>
</dbReference>
<keyword evidence="3" id="KW-0378">Hydrolase</keyword>
<proteinExistence type="predicted"/>
<keyword evidence="2 5" id="KW-0255">Endonuclease</keyword>
<dbReference type="GeneID" id="60235901"/>
<dbReference type="GO" id="GO:0016787">
    <property type="term" value="F:hydrolase activity"/>
    <property type="evidence" value="ECO:0007669"/>
    <property type="project" value="UniProtKB-KW"/>
</dbReference>
<keyword evidence="5" id="KW-0496">Mitochondrion</keyword>
<evidence type="ECO:0000256" key="2">
    <source>
        <dbReference type="ARBA" id="ARBA00022759"/>
    </source>
</evidence>
<accession>A0A7L8EY89</accession>
<feature type="domain" description="Nuclease associated modular" evidence="4">
    <location>
        <begin position="23"/>
        <end position="40"/>
    </location>
</feature>
<dbReference type="Pfam" id="PF07453">
    <property type="entry name" value="NUMOD1"/>
    <property type="match status" value="1"/>
</dbReference>
<dbReference type="GO" id="GO:0004519">
    <property type="term" value="F:endonuclease activity"/>
    <property type="evidence" value="ECO:0007669"/>
    <property type="project" value="UniProtKB-KW"/>
</dbReference>
<sequence length="102" mass="11238">MNNPNFGKTHSEETKALITLAKLGKSVLSETMKSKMSIDKGTALNVLDLKTNETSRYSSITKAAEAMGVSQAAISKRFKNMTRGPLIVKKRYKVEKVEESNS</sequence>
<dbReference type="EMBL" id="MN881998">
    <property type="protein sequence ID" value="QOE17440.1"/>
    <property type="molecule type" value="Genomic_DNA"/>
</dbReference>
<evidence type="ECO:0000256" key="1">
    <source>
        <dbReference type="ARBA" id="ARBA00022722"/>
    </source>
</evidence>
<feature type="domain" description="Nuclease associated modular" evidence="4">
    <location>
        <begin position="6"/>
        <end position="22"/>
    </location>
</feature>
<dbReference type="SUPFAM" id="SSF64496">
    <property type="entry name" value="DNA-binding domain of intron-encoded endonucleases"/>
    <property type="match status" value="1"/>
</dbReference>